<protein>
    <submittedName>
        <fullName evidence="2">Uncharacterized protein</fullName>
    </submittedName>
</protein>
<feature type="region of interest" description="Disordered" evidence="1">
    <location>
        <begin position="67"/>
        <end position="98"/>
    </location>
</feature>
<organism evidence="2 3">
    <name type="scientific">Chthoniobacter flavus Ellin428</name>
    <dbReference type="NCBI Taxonomy" id="497964"/>
    <lineage>
        <taxon>Bacteria</taxon>
        <taxon>Pseudomonadati</taxon>
        <taxon>Verrucomicrobiota</taxon>
        <taxon>Spartobacteria</taxon>
        <taxon>Chthoniobacterales</taxon>
        <taxon>Chthoniobacteraceae</taxon>
        <taxon>Chthoniobacter</taxon>
    </lineage>
</organism>
<comment type="caution">
    <text evidence="2">The sequence shown here is derived from an EMBL/GenBank/DDBJ whole genome shotgun (WGS) entry which is preliminary data.</text>
</comment>
<dbReference type="InParanoid" id="B4CTN7"/>
<name>B4CTN7_9BACT</name>
<proteinExistence type="predicted"/>
<keyword evidence="3" id="KW-1185">Reference proteome</keyword>
<dbReference type="Proteomes" id="UP000005824">
    <property type="component" value="Unassembled WGS sequence"/>
</dbReference>
<gene>
    <name evidence="2" type="ORF">CfE428DRAFT_0058</name>
</gene>
<evidence type="ECO:0000256" key="1">
    <source>
        <dbReference type="SAM" id="MobiDB-lite"/>
    </source>
</evidence>
<reference evidence="2 3" key="1">
    <citation type="journal article" date="2011" name="J. Bacteriol.">
        <title>Genome sequence of Chthoniobacter flavus Ellin428, an aerobic heterotrophic soil bacterium.</title>
        <authorList>
            <person name="Kant R."/>
            <person name="van Passel M.W."/>
            <person name="Palva A."/>
            <person name="Lucas S."/>
            <person name="Lapidus A."/>
            <person name="Glavina Del Rio T."/>
            <person name="Dalin E."/>
            <person name="Tice H."/>
            <person name="Bruce D."/>
            <person name="Goodwin L."/>
            <person name="Pitluck S."/>
            <person name="Larimer F.W."/>
            <person name="Land M.L."/>
            <person name="Hauser L."/>
            <person name="Sangwan P."/>
            <person name="de Vos W.M."/>
            <person name="Janssen P.H."/>
            <person name="Smidt H."/>
        </authorList>
    </citation>
    <scope>NUCLEOTIDE SEQUENCE [LARGE SCALE GENOMIC DNA]</scope>
    <source>
        <strain evidence="2 3">Ellin428</strain>
    </source>
</reference>
<dbReference type="EMBL" id="ABVL01000001">
    <property type="protein sequence ID" value="EDY21933.1"/>
    <property type="molecule type" value="Genomic_DNA"/>
</dbReference>
<sequence>MSVPHIAEDRTRQGREIDSVMLEETFVLRREHRVNEIRWYVRQLHPVRETLLRPRLPQRYAVPIRKLHALRRRPQQRRRQRHELEPHPAQRRQHDGAT</sequence>
<evidence type="ECO:0000313" key="3">
    <source>
        <dbReference type="Proteomes" id="UP000005824"/>
    </source>
</evidence>
<feature type="compositionally biased region" description="Basic and acidic residues" evidence="1">
    <location>
        <begin position="82"/>
        <end position="98"/>
    </location>
</feature>
<feature type="compositionally biased region" description="Basic residues" evidence="1">
    <location>
        <begin position="67"/>
        <end position="81"/>
    </location>
</feature>
<dbReference type="AlphaFoldDB" id="B4CTN7"/>
<accession>B4CTN7</accession>
<evidence type="ECO:0000313" key="2">
    <source>
        <dbReference type="EMBL" id="EDY21933.1"/>
    </source>
</evidence>